<keyword evidence="2" id="KW-0812">Transmembrane</keyword>
<dbReference type="PROSITE" id="PS50275">
    <property type="entry name" value="SAC"/>
    <property type="match status" value="1"/>
</dbReference>
<evidence type="ECO:0000313" key="5">
    <source>
        <dbReference type="Proteomes" id="UP000284403"/>
    </source>
</evidence>
<keyword evidence="4" id="KW-0378">Hydrolase</keyword>
<dbReference type="RefSeq" id="XP_029231122.1">
    <property type="nucleotide sequence ID" value="XM_029368856.1"/>
</dbReference>
<proteinExistence type="predicted"/>
<evidence type="ECO:0000313" key="4">
    <source>
        <dbReference type="EMBL" id="RNF25916.1"/>
    </source>
</evidence>
<name>A0A3S5IUH7_9TRYP</name>
<dbReference type="GO" id="GO:0046856">
    <property type="term" value="P:phosphatidylinositol dephosphorylation"/>
    <property type="evidence" value="ECO:0007669"/>
    <property type="project" value="TreeGrafter"/>
</dbReference>
<dbReference type="EMBL" id="MKKU01000066">
    <property type="protein sequence ID" value="RNF25916.1"/>
    <property type="molecule type" value="Genomic_DNA"/>
</dbReference>
<dbReference type="InterPro" id="IPR002013">
    <property type="entry name" value="SAC_dom"/>
</dbReference>
<dbReference type="Proteomes" id="UP000284403">
    <property type="component" value="Unassembled WGS sequence"/>
</dbReference>
<dbReference type="PANTHER" id="PTHR45662:SF2">
    <property type="entry name" value="PHOSPHATIDYLINOSITOL-3-PHOSPHATASE SAC1"/>
    <property type="match status" value="1"/>
</dbReference>
<dbReference type="GO" id="GO:0005783">
    <property type="term" value="C:endoplasmic reticulum"/>
    <property type="evidence" value="ECO:0007669"/>
    <property type="project" value="TreeGrafter"/>
</dbReference>
<sequence>MSAQRCSGDIVTVGSRVFFCPRDEQLPFLEWAQEEQRFVVLRRDACDMAPLLASEQTAAAGLECGTVKVPCCALYGVLPLRSTSILLYVAQQERVATLPLSETHEVFAVKRFAWMRLPSPRMGSPVQDTLKEDDGEHQNAFSPSSEGLSEDIVAKYCVLIDLFCTKSQQHSGGSYFFYSPTVNLALDPSELVEDPTAHHLGVSSAENNSDYERGSLSRENHVSYHSQHAFQWNAPLIHAFASLHLPAGTVFSYVPVFIRGVVAMPPAPADGVQLLLINRLSYRWAGTRYNRRGLDLAGTGISANFSISTLWVFSAERQKQGNDATTAFFNGERRMASYQVVRGSIPLYWSQRANLALMPEINIASPGHAVFELSSHLKLLSRLIPGTSTLHCLDTTSLAEVERPLSEAFAFAVTKFRESDVRSDISFDVHYTKYDLKGRLKSKLSYDEILKGVNELLNGGMEGEAKRVDFSQWCGRPLGKEDTHSDVEANHTSSLVWRQTHQQEHYVRVNCLDCLDRTNLVQSMLAVDVLPRMIRYVRGEKHIMNNNHGSGANATEDSETEEETYEESIKLCKKLWAQQGIALSQLYAGSEPHFLHLLLKGTLGRFFLQQTVLISSRRWLQQNFYDGDKQDIISVLTRQHDPALTQSEFERRFLRPFSFLNKMVALGLIVAVFALAVNLTVTVLLTRDLMSKGPLVYSLVWAMYIVVLIFFIMRDGASYTNGPLFR</sequence>
<reference evidence="4 5" key="1">
    <citation type="journal article" date="2018" name="BMC Genomics">
        <title>Genomic comparison of Trypanosoma conorhini and Trypanosoma rangeli to Trypanosoma cruzi strains of high and low virulence.</title>
        <authorList>
            <person name="Bradwell K.R."/>
            <person name="Koparde V.N."/>
            <person name="Matveyev A.V."/>
            <person name="Serrano M.G."/>
            <person name="Alves J.M."/>
            <person name="Parikh H."/>
            <person name="Huang B."/>
            <person name="Lee V."/>
            <person name="Espinosa-Alvarez O."/>
            <person name="Ortiz P.A."/>
            <person name="Costa-Martins A.G."/>
            <person name="Teixeira M.M."/>
            <person name="Buck G.A."/>
        </authorList>
    </citation>
    <scope>NUCLEOTIDE SEQUENCE [LARGE SCALE GENOMIC DNA]</scope>
    <source>
        <strain evidence="4 5">025E</strain>
    </source>
</reference>
<feature type="transmembrane region" description="Helical" evidence="2">
    <location>
        <begin position="663"/>
        <end position="686"/>
    </location>
</feature>
<accession>A0A3S5IUH7</accession>
<feature type="domain" description="SAC" evidence="3">
    <location>
        <begin position="165"/>
        <end position="589"/>
    </location>
</feature>
<dbReference type="Pfam" id="PF02383">
    <property type="entry name" value="Syja_N"/>
    <property type="match status" value="1"/>
</dbReference>
<gene>
    <name evidence="4" type="ORF">Tco025E_01920</name>
</gene>
<feature type="region of interest" description="Disordered" evidence="1">
    <location>
        <begin position="123"/>
        <end position="145"/>
    </location>
</feature>
<evidence type="ECO:0000259" key="3">
    <source>
        <dbReference type="PROSITE" id="PS50275"/>
    </source>
</evidence>
<dbReference type="OrthoDB" id="405996at2759"/>
<dbReference type="GeneID" id="40315531"/>
<evidence type="ECO:0000256" key="1">
    <source>
        <dbReference type="SAM" id="MobiDB-lite"/>
    </source>
</evidence>
<dbReference type="AlphaFoldDB" id="A0A3S5IUH7"/>
<comment type="caution">
    <text evidence="4">The sequence shown here is derived from an EMBL/GenBank/DDBJ whole genome shotgun (WGS) entry which is preliminary data.</text>
</comment>
<organism evidence="4 5">
    <name type="scientific">Trypanosoma conorhini</name>
    <dbReference type="NCBI Taxonomy" id="83891"/>
    <lineage>
        <taxon>Eukaryota</taxon>
        <taxon>Discoba</taxon>
        <taxon>Euglenozoa</taxon>
        <taxon>Kinetoplastea</taxon>
        <taxon>Metakinetoplastina</taxon>
        <taxon>Trypanosomatida</taxon>
        <taxon>Trypanosomatidae</taxon>
        <taxon>Trypanosoma</taxon>
    </lineage>
</organism>
<keyword evidence="5" id="KW-1185">Reference proteome</keyword>
<protein>
    <submittedName>
        <fullName evidence="4">Putative synaptojanin (N-terminal domain), putative,inositol/phosphatidylinositol phosphatase</fullName>
        <ecNumber evidence="4">3.1.-.-</ecNumber>
    </submittedName>
</protein>
<dbReference type="EC" id="3.1.-.-" evidence="4"/>
<keyword evidence="2" id="KW-1133">Transmembrane helix</keyword>
<dbReference type="PANTHER" id="PTHR45662">
    <property type="entry name" value="PHOSPHATIDYLINOSITIDE PHOSPHATASE SAC1"/>
    <property type="match status" value="1"/>
</dbReference>
<evidence type="ECO:0000256" key="2">
    <source>
        <dbReference type="SAM" id="Phobius"/>
    </source>
</evidence>
<feature type="transmembrane region" description="Helical" evidence="2">
    <location>
        <begin position="695"/>
        <end position="713"/>
    </location>
</feature>
<keyword evidence="2" id="KW-0472">Membrane</keyword>
<dbReference type="GO" id="GO:0043812">
    <property type="term" value="F:phosphatidylinositol-4-phosphate phosphatase activity"/>
    <property type="evidence" value="ECO:0007669"/>
    <property type="project" value="TreeGrafter"/>
</dbReference>